<dbReference type="RefSeq" id="WP_278524261.1">
    <property type="nucleotide sequence ID" value="NZ_JADIIN010000075.1"/>
</dbReference>
<name>A0A843AIS0_METAZ</name>
<accession>A0A843AIS0</accession>
<gene>
    <name evidence="1" type="ORF">ISP01_09580</name>
</gene>
<dbReference type="EMBL" id="JADIIN010000075">
    <property type="protein sequence ID" value="MBF4469641.1"/>
    <property type="molecule type" value="Genomic_DNA"/>
</dbReference>
<dbReference type="AlphaFoldDB" id="A0A843AIS0"/>
<comment type="caution">
    <text evidence="1">The sequence shown here is derived from an EMBL/GenBank/DDBJ whole genome shotgun (WGS) entry which is preliminary data.</text>
</comment>
<evidence type="ECO:0000313" key="1">
    <source>
        <dbReference type="EMBL" id="MBF4469641.1"/>
    </source>
</evidence>
<evidence type="ECO:0000313" key="2">
    <source>
        <dbReference type="Proteomes" id="UP000658733"/>
    </source>
</evidence>
<protein>
    <submittedName>
        <fullName evidence="1">Uncharacterized protein</fullName>
    </submittedName>
</protein>
<sequence length="53" mass="6263">MDEIDDVLESIGITKFDYKLEIDKYDNYIITHRDYKAVISENFELLECSLEDG</sequence>
<organism evidence="1 2">
    <name type="scientific">Methanobrevibacter arboriphilus</name>
    <dbReference type="NCBI Taxonomy" id="39441"/>
    <lineage>
        <taxon>Archaea</taxon>
        <taxon>Methanobacteriati</taxon>
        <taxon>Methanobacteriota</taxon>
        <taxon>Methanomada group</taxon>
        <taxon>Methanobacteria</taxon>
        <taxon>Methanobacteriales</taxon>
        <taxon>Methanobacteriaceae</taxon>
        <taxon>Methanobrevibacter</taxon>
    </lineage>
</organism>
<proteinExistence type="predicted"/>
<dbReference type="Proteomes" id="UP000658733">
    <property type="component" value="Unassembled WGS sequence"/>
</dbReference>
<reference evidence="1" key="1">
    <citation type="submission" date="2020-10" db="EMBL/GenBank/DDBJ databases">
        <title>Dehalococcoides mccartyi of a TCE/Cr reducing biochatode.</title>
        <authorList>
            <person name="Matturro B."/>
        </authorList>
    </citation>
    <scope>NUCLEOTIDE SEQUENCE</scope>
    <source>
        <strain evidence="1">Bin4</strain>
    </source>
</reference>